<dbReference type="InterPro" id="IPR036709">
    <property type="entry name" value="Autotransporte_beta_dom_sf"/>
</dbReference>
<comment type="caution">
    <text evidence="4">The sequence shown here is derived from an EMBL/GenBank/DDBJ whole genome shotgun (WGS) entry which is preliminary data.</text>
</comment>
<evidence type="ECO:0000256" key="2">
    <source>
        <dbReference type="SAM" id="SignalP"/>
    </source>
</evidence>
<gene>
    <name evidence="4" type="ORF">LX69_01973</name>
</gene>
<organism evidence="4 5">
    <name type="scientific">Breznakibacter xylanolyticus</name>
    <dbReference type="NCBI Taxonomy" id="990"/>
    <lineage>
        <taxon>Bacteria</taxon>
        <taxon>Pseudomonadati</taxon>
        <taxon>Bacteroidota</taxon>
        <taxon>Bacteroidia</taxon>
        <taxon>Marinilabiliales</taxon>
        <taxon>Marinilabiliaceae</taxon>
        <taxon>Breznakibacter</taxon>
    </lineage>
</organism>
<feature type="chain" id="PRO_5015867519" evidence="2">
    <location>
        <begin position="21"/>
        <end position="197"/>
    </location>
</feature>
<sequence length="197" mass="20857">MKKTLLVFALAAVAGVSVVAQQGSKWLGGSLTLGSTDNGSGTETSSFSIAPSFGYYLNDAWAIGIGVGYSSNTTETSNAETKSTGLTVNPFVRYKGWEIGKFAIFGQANLLYSSNETETTIGGVTVKADGSTTGLNVVPGLSYNLNESFALEMTAPSIFNYYSNSDNGPSGMSFLFNSGYSIQSYLLNPTFSFVYKF</sequence>
<evidence type="ECO:0000313" key="5">
    <source>
        <dbReference type="Proteomes" id="UP000249239"/>
    </source>
</evidence>
<dbReference type="RefSeq" id="WP_111445830.1">
    <property type="nucleotide sequence ID" value="NZ_QKZK01000014.1"/>
</dbReference>
<dbReference type="AlphaFoldDB" id="A0A2W7Q334"/>
<accession>A0A2W7Q334</accession>
<evidence type="ECO:0000256" key="1">
    <source>
        <dbReference type="ARBA" id="ARBA00022729"/>
    </source>
</evidence>
<dbReference type="Gene3D" id="2.40.128.130">
    <property type="entry name" value="Autotransporter beta-domain"/>
    <property type="match status" value="1"/>
</dbReference>
<keyword evidence="1 2" id="KW-0732">Signal</keyword>
<dbReference type="Pfam" id="PF13505">
    <property type="entry name" value="OMP_b-brl"/>
    <property type="match status" value="1"/>
</dbReference>
<proteinExistence type="predicted"/>
<dbReference type="SUPFAM" id="SSF56925">
    <property type="entry name" value="OMPA-like"/>
    <property type="match status" value="1"/>
</dbReference>
<dbReference type="OrthoDB" id="952167at2"/>
<dbReference type="InterPro" id="IPR027385">
    <property type="entry name" value="Beta-barrel_OMP"/>
</dbReference>
<dbReference type="Proteomes" id="UP000249239">
    <property type="component" value="Unassembled WGS sequence"/>
</dbReference>
<keyword evidence="5" id="KW-1185">Reference proteome</keyword>
<dbReference type="EMBL" id="QKZK01000014">
    <property type="protein sequence ID" value="PZX16099.1"/>
    <property type="molecule type" value="Genomic_DNA"/>
</dbReference>
<feature type="signal peptide" evidence="2">
    <location>
        <begin position="1"/>
        <end position="20"/>
    </location>
</feature>
<dbReference type="InterPro" id="IPR011250">
    <property type="entry name" value="OMP/PagP_B-barrel"/>
</dbReference>
<name>A0A2W7Q334_9BACT</name>
<evidence type="ECO:0000313" key="4">
    <source>
        <dbReference type="EMBL" id="PZX16099.1"/>
    </source>
</evidence>
<protein>
    <submittedName>
        <fullName evidence="4">Outer membrane protein with beta-barrel domain</fullName>
    </submittedName>
</protein>
<reference evidence="4 5" key="1">
    <citation type="submission" date="2018-06" db="EMBL/GenBank/DDBJ databases">
        <title>Genomic Encyclopedia of Archaeal and Bacterial Type Strains, Phase II (KMG-II): from individual species to whole genera.</title>
        <authorList>
            <person name="Goeker M."/>
        </authorList>
    </citation>
    <scope>NUCLEOTIDE SEQUENCE [LARGE SCALE GENOMIC DNA]</scope>
    <source>
        <strain evidence="4 5">DSM 6779</strain>
    </source>
</reference>
<evidence type="ECO:0000259" key="3">
    <source>
        <dbReference type="Pfam" id="PF13505"/>
    </source>
</evidence>
<feature type="domain" description="Outer membrane protein beta-barrel" evidence="3">
    <location>
        <begin position="8"/>
        <end position="180"/>
    </location>
</feature>